<dbReference type="GO" id="GO:0009279">
    <property type="term" value="C:cell outer membrane"/>
    <property type="evidence" value="ECO:0007669"/>
    <property type="project" value="TreeGrafter"/>
</dbReference>
<comment type="caution">
    <text evidence="6">The sequence shown here is derived from an EMBL/GenBank/DDBJ whole genome shotgun (WGS) entry which is preliminary data.</text>
</comment>
<dbReference type="AlphaFoldDB" id="A0A9X4MDQ2"/>
<keyword evidence="2 4" id="KW-0732">Signal</keyword>
<gene>
    <name evidence="6" type="primary">lptA</name>
    <name evidence="6" type="ORF">OLX77_05755</name>
</gene>
<dbReference type="GO" id="GO:0015920">
    <property type="term" value="P:lipopolysaccharide transport"/>
    <property type="evidence" value="ECO:0007669"/>
    <property type="project" value="InterPro"/>
</dbReference>
<organism evidence="6 7">
    <name type="scientific">Thiovibrio frasassiensis</name>
    <dbReference type="NCBI Taxonomy" id="2984131"/>
    <lineage>
        <taxon>Bacteria</taxon>
        <taxon>Pseudomonadati</taxon>
        <taxon>Thermodesulfobacteriota</taxon>
        <taxon>Desulfobulbia</taxon>
        <taxon>Desulfobulbales</taxon>
        <taxon>Thiovibrionaceae</taxon>
        <taxon>Thiovibrio</taxon>
    </lineage>
</organism>
<dbReference type="RefSeq" id="WP_307632637.1">
    <property type="nucleotide sequence ID" value="NZ_JAPHEH010000001.1"/>
</dbReference>
<feature type="signal peptide" evidence="4">
    <location>
        <begin position="1"/>
        <end position="25"/>
    </location>
</feature>
<evidence type="ECO:0000313" key="6">
    <source>
        <dbReference type="EMBL" id="MDG4475664.1"/>
    </source>
</evidence>
<protein>
    <submittedName>
        <fullName evidence="6">Lipopolysaccharide transport periplasmic protein LptA</fullName>
    </submittedName>
</protein>
<dbReference type="PANTHER" id="PTHR36504">
    <property type="entry name" value="LIPOPOLYSACCHARIDE EXPORT SYSTEM PROTEIN LPTA"/>
    <property type="match status" value="1"/>
</dbReference>
<reference evidence="6" key="2">
    <citation type="submission" date="2022-10" db="EMBL/GenBank/DDBJ databases">
        <authorList>
            <person name="Aronson H.S."/>
        </authorList>
    </citation>
    <scope>NUCLEOTIDE SEQUENCE</scope>
    <source>
        <strain evidence="6">RS19-109</strain>
    </source>
</reference>
<dbReference type="Gene3D" id="2.60.450.10">
    <property type="entry name" value="Lipopolysaccharide (LPS) transport protein A like domain"/>
    <property type="match status" value="1"/>
</dbReference>
<dbReference type="Proteomes" id="UP001154240">
    <property type="component" value="Unassembled WGS sequence"/>
</dbReference>
<dbReference type="GO" id="GO:0030288">
    <property type="term" value="C:outer membrane-bounded periplasmic space"/>
    <property type="evidence" value="ECO:0007669"/>
    <property type="project" value="TreeGrafter"/>
</dbReference>
<keyword evidence="7" id="KW-1185">Reference proteome</keyword>
<dbReference type="EMBL" id="JAPHEH010000001">
    <property type="protein sequence ID" value="MDG4475664.1"/>
    <property type="molecule type" value="Genomic_DNA"/>
</dbReference>
<keyword evidence="3" id="KW-0574">Periplasm</keyword>
<evidence type="ECO:0000256" key="2">
    <source>
        <dbReference type="ARBA" id="ARBA00022729"/>
    </source>
</evidence>
<dbReference type="InterPro" id="IPR005653">
    <property type="entry name" value="OstA-like_N"/>
</dbReference>
<evidence type="ECO:0000259" key="5">
    <source>
        <dbReference type="Pfam" id="PF03968"/>
    </source>
</evidence>
<accession>A0A9X4MDQ2</accession>
<dbReference type="InterPro" id="IPR014340">
    <property type="entry name" value="LptA"/>
</dbReference>
<dbReference type="GO" id="GO:0017089">
    <property type="term" value="F:glycolipid transfer activity"/>
    <property type="evidence" value="ECO:0007669"/>
    <property type="project" value="TreeGrafter"/>
</dbReference>
<sequence>MNPLPRFLCRLVILCPFLVAGPGLAAPASNPATAKPPIHIEADRMVSLKDDNAVLFSGNVDAKQGQLVIRAAEMTVYYLSSEEKASRPQSEERSLKKLFASGNVEIQNEGMTGTGDKMEYYEAERKMILIGNSKVWQDNNLVTGHTVVVFLDQGKSIAERGEKKGERVKAFFYPGGQGPEKEGKSAK</sequence>
<dbReference type="NCBIfam" id="TIGR03002">
    <property type="entry name" value="outer_YhbN_LptA"/>
    <property type="match status" value="1"/>
</dbReference>
<evidence type="ECO:0000256" key="3">
    <source>
        <dbReference type="ARBA" id="ARBA00022764"/>
    </source>
</evidence>
<dbReference type="Pfam" id="PF03968">
    <property type="entry name" value="LptD_N"/>
    <property type="match status" value="1"/>
</dbReference>
<dbReference type="GO" id="GO:0001530">
    <property type="term" value="F:lipopolysaccharide binding"/>
    <property type="evidence" value="ECO:0007669"/>
    <property type="project" value="InterPro"/>
</dbReference>
<feature type="chain" id="PRO_5040838591" evidence="4">
    <location>
        <begin position="26"/>
        <end position="187"/>
    </location>
</feature>
<evidence type="ECO:0000313" key="7">
    <source>
        <dbReference type="Proteomes" id="UP001154240"/>
    </source>
</evidence>
<proteinExistence type="predicted"/>
<reference evidence="6" key="1">
    <citation type="journal article" date="2022" name="bioRxiv">
        <title>Thiovibrio frasassiensisgen. nov., sp. nov., an autotrophic, elemental sulfur disproportionating bacterium isolated from sulfidic karst sediment, and proposal of Thiovibrionaceae fam. nov.</title>
        <authorList>
            <person name="Aronson H."/>
            <person name="Thomas C."/>
            <person name="Bhattacharyya M."/>
            <person name="Eckstein S."/>
            <person name="Jensen S."/>
            <person name="Barco R."/>
            <person name="Macalady J."/>
            <person name="Amend J."/>
        </authorList>
    </citation>
    <scope>NUCLEOTIDE SEQUENCE</scope>
    <source>
        <strain evidence="6">RS19-109</strain>
    </source>
</reference>
<feature type="domain" description="Organic solvent tolerance-like N-terminal" evidence="5">
    <location>
        <begin position="39"/>
        <end position="154"/>
    </location>
</feature>
<dbReference type="InterPro" id="IPR052037">
    <property type="entry name" value="LPS_export_LptA"/>
</dbReference>
<evidence type="ECO:0000256" key="4">
    <source>
        <dbReference type="SAM" id="SignalP"/>
    </source>
</evidence>
<keyword evidence="1" id="KW-0813">Transport</keyword>
<dbReference type="PANTHER" id="PTHR36504:SF1">
    <property type="entry name" value="LIPOPOLYSACCHARIDE EXPORT SYSTEM PROTEIN LPTA"/>
    <property type="match status" value="1"/>
</dbReference>
<name>A0A9X4MDQ2_9BACT</name>
<evidence type="ECO:0000256" key="1">
    <source>
        <dbReference type="ARBA" id="ARBA00022448"/>
    </source>
</evidence>